<organism evidence="1 2">
    <name type="scientific">Kangiella koreensis (strain DSM 16069 / JCM 12317 / KCTC 12182 / SW-125)</name>
    <dbReference type="NCBI Taxonomy" id="523791"/>
    <lineage>
        <taxon>Bacteria</taxon>
        <taxon>Pseudomonadati</taxon>
        <taxon>Pseudomonadota</taxon>
        <taxon>Gammaproteobacteria</taxon>
        <taxon>Kangiellales</taxon>
        <taxon>Kangiellaceae</taxon>
        <taxon>Kangiella</taxon>
    </lineage>
</organism>
<protein>
    <submittedName>
        <fullName evidence="1">Signal peptide</fullName>
    </submittedName>
</protein>
<proteinExistence type="predicted"/>
<gene>
    <name evidence="1" type="ordered locus">Kkor_1678</name>
</gene>
<evidence type="ECO:0000313" key="2">
    <source>
        <dbReference type="Proteomes" id="UP000001231"/>
    </source>
</evidence>
<dbReference type="SUPFAM" id="SSF82171">
    <property type="entry name" value="DPP6 N-terminal domain-like"/>
    <property type="match status" value="1"/>
</dbReference>
<dbReference type="AlphaFoldDB" id="C7RCU8"/>
<dbReference type="HOGENOM" id="CLU_039282_0_0_6"/>
<name>C7RCU8_KANKD</name>
<keyword evidence="2" id="KW-1185">Reference proteome</keyword>
<dbReference type="eggNOG" id="COG0823">
    <property type="taxonomic scope" value="Bacteria"/>
</dbReference>
<dbReference type="STRING" id="523791.Kkor_1678"/>
<sequence length="295" mass="32481">MNFPCLLASVLSAHLICVSDLRAEDETPSIPSTDIVVIPVSSPGSAMKVDAGNALNALKHVGYDNQPHFSANGELLYFTRMMDEQTDIFAYNFADKKLVNITHSDDVSEYSPTVYDDRTLSVIGVNSEGQQHLRLVNIDDASQQVLNPAIEPVGYHAWLNPELAATFVLGEVMTLQLFDLKAEGKADPLVENIGRCLQRLEENKVSFTRVIDGQHHIFLINQHGEIQATGIVLPEGVQDYVWLDSDGVAVGKGSQLWYISSTNKKQIADLNDLGINNISRLALDSNKKKLAIVHE</sequence>
<evidence type="ECO:0000313" key="1">
    <source>
        <dbReference type="EMBL" id="ACV27090.1"/>
    </source>
</evidence>
<dbReference type="InterPro" id="IPR011042">
    <property type="entry name" value="6-blade_b-propeller_TolB-like"/>
</dbReference>
<dbReference type="InParanoid" id="C7RCU8"/>
<reference evidence="1 2" key="1">
    <citation type="journal article" date="2009" name="Stand. Genomic Sci.">
        <title>Complete genome sequence of Kangiella koreensis type strain (SW-125).</title>
        <authorList>
            <person name="Han C."/>
            <person name="Sikorski J."/>
            <person name="Lapidus A."/>
            <person name="Nolan M."/>
            <person name="Glavina Del Rio T."/>
            <person name="Tice H."/>
            <person name="Cheng J.F."/>
            <person name="Lucas S."/>
            <person name="Chen F."/>
            <person name="Copeland A."/>
            <person name="Ivanova N."/>
            <person name="Mavromatis K."/>
            <person name="Ovchinnikova G."/>
            <person name="Pati A."/>
            <person name="Bruce D."/>
            <person name="Goodwin L."/>
            <person name="Pitluck S."/>
            <person name="Chen A."/>
            <person name="Palaniappan K."/>
            <person name="Land M."/>
            <person name="Hauser L."/>
            <person name="Chang Y.J."/>
            <person name="Jeffries C.D."/>
            <person name="Chain P."/>
            <person name="Saunders E."/>
            <person name="Brettin T."/>
            <person name="Goker M."/>
            <person name="Tindall B.J."/>
            <person name="Bristow J."/>
            <person name="Eisen J.A."/>
            <person name="Markowitz V."/>
            <person name="Hugenholtz P."/>
            <person name="Kyrpides N.C."/>
            <person name="Klenk H.P."/>
            <person name="Detter J.C."/>
        </authorList>
    </citation>
    <scope>NUCLEOTIDE SEQUENCE [LARGE SCALE GENOMIC DNA]</scope>
    <source>
        <strain evidence="2">DSM 16069 / KCTC 12182 / SW-125</strain>
    </source>
</reference>
<dbReference type="RefSeq" id="WP_015780696.1">
    <property type="nucleotide sequence ID" value="NC_013166.1"/>
</dbReference>
<dbReference type="Proteomes" id="UP000001231">
    <property type="component" value="Chromosome"/>
</dbReference>
<dbReference type="KEGG" id="kko:Kkor_1678"/>
<dbReference type="EMBL" id="CP001707">
    <property type="protein sequence ID" value="ACV27090.1"/>
    <property type="molecule type" value="Genomic_DNA"/>
</dbReference>
<accession>C7RCU8</accession>
<dbReference type="Gene3D" id="2.120.10.30">
    <property type="entry name" value="TolB, C-terminal domain"/>
    <property type="match status" value="1"/>
</dbReference>
<dbReference type="OrthoDB" id="9797498at2"/>